<keyword evidence="1" id="KW-0812">Transmembrane</keyword>
<reference evidence="3 4" key="1">
    <citation type="submission" date="2024-02" db="EMBL/GenBank/DDBJ databases">
        <title>De novo assembly and annotation of 12 fungi associated with fruit tree decline syndrome in Ontario, Canada.</title>
        <authorList>
            <person name="Sulman M."/>
            <person name="Ellouze W."/>
            <person name="Ilyukhin E."/>
        </authorList>
    </citation>
    <scope>NUCLEOTIDE SEQUENCE [LARGE SCALE GENOMIC DNA]</scope>
    <source>
        <strain evidence="3 4">M1-105</strain>
    </source>
</reference>
<feature type="transmembrane region" description="Helical" evidence="1">
    <location>
        <begin position="365"/>
        <end position="384"/>
    </location>
</feature>
<dbReference type="Proteomes" id="UP001521116">
    <property type="component" value="Unassembled WGS sequence"/>
</dbReference>
<dbReference type="InterPro" id="IPR030395">
    <property type="entry name" value="GP_PDE_dom"/>
</dbReference>
<dbReference type="SUPFAM" id="SSF51695">
    <property type="entry name" value="PLC-like phosphodiesterases"/>
    <property type="match status" value="1"/>
</dbReference>
<evidence type="ECO:0000313" key="3">
    <source>
        <dbReference type="EMBL" id="KAL1630463.1"/>
    </source>
</evidence>
<comment type="caution">
    <text evidence="3">The sequence shown here is derived from an EMBL/GenBank/DDBJ whole genome shotgun (WGS) entry which is preliminary data.</text>
</comment>
<evidence type="ECO:0000259" key="2">
    <source>
        <dbReference type="PROSITE" id="PS51704"/>
    </source>
</evidence>
<dbReference type="PANTHER" id="PTHR43805">
    <property type="entry name" value="GLYCEROPHOSPHORYL DIESTER PHOSPHODIESTERASE"/>
    <property type="match status" value="1"/>
</dbReference>
<dbReference type="Gene3D" id="3.20.20.190">
    <property type="entry name" value="Phosphatidylinositol (PI) phosphodiesterase"/>
    <property type="match status" value="1"/>
</dbReference>
<dbReference type="EMBL" id="JAJVDC020000046">
    <property type="protein sequence ID" value="KAL1630463.1"/>
    <property type="molecule type" value="Genomic_DNA"/>
</dbReference>
<dbReference type="CDD" id="cd08570">
    <property type="entry name" value="GDPD_YPL206cp_fungi"/>
    <property type="match status" value="1"/>
</dbReference>
<sequence length="398" mass="45047">MAARDAPTGAQQQSSFLRVHTELAENLTMPGWEKLLMEEQQPLLHPPVKARPDFPAPDFTLARKDRHGRQLPQAIAHRGYKAKFPENTMSAFVGAVEAGAHAIETDVHLSKDGVVVLSHDPSLERCFGRKEKIIDCDWEYLETLRTLAEPHDRMPRLGDLLEFMAKPGHEHVWVLLDIKRDNDLDDVMRLIAETIAAIPPSPSRPWTQRIVLGVWAAKYLPFISQYLPHFPLTYISFSLPCAYHFLRTVPKMSFNMYAPILAGPLGAAFRKKAHRLHRPVFVWTVNKERAMRWSIEKGLDSVVTDDPAKFLEACERWKGGGGGAAVADGAEGSGERGGAVKGLREEERWRWDGWRVKEVLDLLRVQVFILLMTPVVLWLLRPWGAAREVGRKRRGVEG</sequence>
<dbReference type="PANTHER" id="PTHR43805:SF1">
    <property type="entry name" value="GP-PDE DOMAIN-CONTAINING PROTEIN"/>
    <property type="match status" value="1"/>
</dbReference>
<dbReference type="PROSITE" id="PS51704">
    <property type="entry name" value="GP_PDE"/>
    <property type="match status" value="1"/>
</dbReference>
<name>A0ABR3SVW3_9PEZI</name>
<accession>A0ABR3SVW3</accession>
<evidence type="ECO:0000313" key="4">
    <source>
        <dbReference type="Proteomes" id="UP001521116"/>
    </source>
</evidence>
<evidence type="ECO:0000256" key="1">
    <source>
        <dbReference type="SAM" id="Phobius"/>
    </source>
</evidence>
<organism evidence="3 4">
    <name type="scientific">Neofusicoccum ribis</name>
    <dbReference type="NCBI Taxonomy" id="45134"/>
    <lineage>
        <taxon>Eukaryota</taxon>
        <taxon>Fungi</taxon>
        <taxon>Dikarya</taxon>
        <taxon>Ascomycota</taxon>
        <taxon>Pezizomycotina</taxon>
        <taxon>Dothideomycetes</taxon>
        <taxon>Dothideomycetes incertae sedis</taxon>
        <taxon>Botryosphaeriales</taxon>
        <taxon>Botryosphaeriaceae</taxon>
        <taxon>Neofusicoccum</taxon>
    </lineage>
</organism>
<dbReference type="InterPro" id="IPR017946">
    <property type="entry name" value="PLC-like_Pdiesterase_TIM-brl"/>
</dbReference>
<keyword evidence="4" id="KW-1185">Reference proteome</keyword>
<gene>
    <name evidence="3" type="ORF">SLS56_004863</name>
</gene>
<feature type="domain" description="GP-PDE" evidence="2">
    <location>
        <begin position="72"/>
        <end position="314"/>
    </location>
</feature>
<dbReference type="Pfam" id="PF03009">
    <property type="entry name" value="GDPD"/>
    <property type="match status" value="1"/>
</dbReference>
<protein>
    <recommendedName>
        <fullName evidence="2">GP-PDE domain-containing protein</fullName>
    </recommendedName>
</protein>
<proteinExistence type="predicted"/>
<keyword evidence="1" id="KW-1133">Transmembrane helix</keyword>
<keyword evidence="1" id="KW-0472">Membrane</keyword>